<dbReference type="PANTHER" id="PTHR37947:SF1">
    <property type="entry name" value="BLL2462 PROTEIN"/>
    <property type="match status" value="1"/>
</dbReference>
<keyword evidence="1" id="KW-1133">Transmembrane helix</keyword>
<feature type="transmembrane region" description="Helical" evidence="1">
    <location>
        <begin position="41"/>
        <end position="59"/>
    </location>
</feature>
<keyword evidence="3" id="KW-1185">Reference proteome</keyword>
<sequence>MGSGITFQSSVMFLTLSVVVIAMGGVLAWTACVRSRFRSSVVWLEGVRVALVALAVFLLNQPEFVYQVDPMRRPTVMILGDDSLSMDTADVVNEWMPEQTRRDAIRDLMDPQTWDRLSGDADVVVAAFASGTENDRTDIDAALASAIKGYPSLLAVVLASDGDWNSGVAPVERATQFRMQQIPIFTVPVGSTERLPDVELLRFDVPALGVANKMVRIPFSVESSLAQDQIAVAKLTASDGTEVTHEFTIEAMGQTDNVIQWEAKQAGDFTLTLTLPMHPQERIASNNQLTMPISIPEERLKVLVVETRPRWEYRYLRNALSRDPGIEVSCLLFHPGLSKTGGGNRDYIASFPASLTELSQYDVVFLGDVGLGDDQLSEAQCRLLKGLVERQASGLVFIPGIAGNTLSLVDSPLGDLLPVVLDASQPMGWGSRASSHFALTELGRHSLLTRLADNDDENARVWSDLPGFQWYAPIVRAKAGAEVLAVHEDASNEYGRTPLVVTRPQGAGKVLLMGTDGAWRWRRGVEDLYHYRFWGQVVRWMAYQHSRSKGLYYAPEQPRMRQRVTLSTNRLDDDGNPLNAGEVSARIVAPSGNTQTVVLENTGGNWGAFHGAFTPREAGDYQVTLLFQTSDSRFETKIHVQDAMLERIGKPARPEVLAEIAKVSRGSVLPADELDAILDVVKEISIPTPQARRVQIWSHPLVAILLIGLLGLFWTARKRVGLM</sequence>
<comment type="caution">
    <text evidence="2">The sequence shown here is derived from an EMBL/GenBank/DDBJ whole genome shotgun (WGS) entry which is preliminary data.</text>
</comment>
<dbReference type="PROSITE" id="PS50194">
    <property type="entry name" value="FILAMIN_REPEAT"/>
    <property type="match status" value="1"/>
</dbReference>
<dbReference type="PANTHER" id="PTHR37947">
    <property type="entry name" value="BLL2462 PROTEIN"/>
    <property type="match status" value="1"/>
</dbReference>
<dbReference type="EMBL" id="SJPT01000001">
    <property type="protein sequence ID" value="TWU26394.1"/>
    <property type="molecule type" value="Genomic_DNA"/>
</dbReference>
<feature type="transmembrane region" description="Helical" evidence="1">
    <location>
        <begin position="6"/>
        <end position="29"/>
    </location>
</feature>
<dbReference type="InterPro" id="IPR036465">
    <property type="entry name" value="vWFA_dom_sf"/>
</dbReference>
<proteinExistence type="predicted"/>
<dbReference type="SUPFAM" id="SSF52317">
    <property type="entry name" value="Class I glutamine amidotransferase-like"/>
    <property type="match status" value="1"/>
</dbReference>
<keyword evidence="1" id="KW-0812">Transmembrane</keyword>
<evidence type="ECO:0000313" key="2">
    <source>
        <dbReference type="EMBL" id="TWU26394.1"/>
    </source>
</evidence>
<organism evidence="2 3">
    <name type="scientific">Novipirellula galeiformis</name>
    <dbReference type="NCBI Taxonomy" id="2528004"/>
    <lineage>
        <taxon>Bacteria</taxon>
        <taxon>Pseudomonadati</taxon>
        <taxon>Planctomycetota</taxon>
        <taxon>Planctomycetia</taxon>
        <taxon>Pirellulales</taxon>
        <taxon>Pirellulaceae</taxon>
        <taxon>Novipirellula</taxon>
    </lineage>
</organism>
<dbReference type="InterPro" id="IPR029062">
    <property type="entry name" value="Class_I_gatase-like"/>
</dbReference>
<evidence type="ECO:0000256" key="1">
    <source>
        <dbReference type="SAM" id="Phobius"/>
    </source>
</evidence>
<keyword evidence="1" id="KW-0472">Membrane</keyword>
<dbReference type="Gene3D" id="3.40.50.410">
    <property type="entry name" value="von Willebrand factor, type A domain"/>
    <property type="match status" value="1"/>
</dbReference>
<name>A0A5C6CS60_9BACT</name>
<evidence type="ECO:0008006" key="4">
    <source>
        <dbReference type="Google" id="ProtNLM"/>
    </source>
</evidence>
<feature type="transmembrane region" description="Helical" evidence="1">
    <location>
        <begin position="696"/>
        <end position="716"/>
    </location>
</feature>
<accession>A0A5C6CS60</accession>
<evidence type="ECO:0000313" key="3">
    <source>
        <dbReference type="Proteomes" id="UP000316304"/>
    </source>
</evidence>
<dbReference type="Proteomes" id="UP000316304">
    <property type="component" value="Unassembled WGS sequence"/>
</dbReference>
<reference evidence="2 3" key="1">
    <citation type="submission" date="2019-02" db="EMBL/GenBank/DDBJ databases">
        <title>Deep-cultivation of Planctomycetes and their phenomic and genomic characterization uncovers novel biology.</title>
        <authorList>
            <person name="Wiegand S."/>
            <person name="Jogler M."/>
            <person name="Boedeker C."/>
            <person name="Pinto D."/>
            <person name="Vollmers J."/>
            <person name="Rivas-Marin E."/>
            <person name="Kohn T."/>
            <person name="Peeters S.H."/>
            <person name="Heuer A."/>
            <person name="Rast P."/>
            <person name="Oberbeckmann S."/>
            <person name="Bunk B."/>
            <person name="Jeske O."/>
            <person name="Meyerdierks A."/>
            <person name="Storesund J.E."/>
            <person name="Kallscheuer N."/>
            <person name="Luecker S."/>
            <person name="Lage O.M."/>
            <person name="Pohl T."/>
            <person name="Merkel B.J."/>
            <person name="Hornburger P."/>
            <person name="Mueller R.-W."/>
            <person name="Bruemmer F."/>
            <person name="Labrenz M."/>
            <person name="Spormann A.M."/>
            <person name="Op Den Camp H."/>
            <person name="Overmann J."/>
            <person name="Amann R."/>
            <person name="Jetten M.S.M."/>
            <person name="Mascher T."/>
            <person name="Medema M.H."/>
            <person name="Devos D.P."/>
            <person name="Kaster A.-K."/>
            <person name="Ovreas L."/>
            <person name="Rohde M."/>
            <person name="Galperin M.Y."/>
            <person name="Jogler C."/>
        </authorList>
    </citation>
    <scope>NUCLEOTIDE SEQUENCE [LARGE SCALE GENOMIC DNA]</scope>
    <source>
        <strain evidence="2 3">Pla52o</strain>
    </source>
</reference>
<dbReference type="AlphaFoldDB" id="A0A5C6CS60"/>
<dbReference type="Gene3D" id="3.40.50.880">
    <property type="match status" value="1"/>
</dbReference>
<dbReference type="InterPro" id="IPR017868">
    <property type="entry name" value="Filamin/ABP280_repeat-like"/>
</dbReference>
<dbReference type="RefSeq" id="WP_146592756.1">
    <property type="nucleotide sequence ID" value="NZ_SJPT01000001.1"/>
</dbReference>
<dbReference type="OrthoDB" id="252901at2"/>
<gene>
    <name evidence="2" type="ORF">Pla52o_02470</name>
</gene>
<dbReference type="SUPFAM" id="SSF53300">
    <property type="entry name" value="vWA-like"/>
    <property type="match status" value="1"/>
</dbReference>
<protein>
    <recommendedName>
        <fullName evidence="4">Glutamine amidotransferase domain-containing protein</fullName>
    </recommendedName>
</protein>